<dbReference type="AlphaFoldDB" id="A0A9P5XGR6"/>
<proteinExistence type="predicted"/>
<feature type="compositionally biased region" description="Low complexity" evidence="1">
    <location>
        <begin position="58"/>
        <end position="67"/>
    </location>
</feature>
<keyword evidence="3" id="KW-1185">Reference proteome</keyword>
<sequence>MIEFGFKSQISIHSTTFASTTSNTSNDIVLRHHWNVNATPAATPAITSDRTSSDAYLRARPPSQQRPPHSRDDNPTSDDRERLFSDPVTGSVRSLSAFPAPPTRFPLPPPRPRDPPIQLWMASTHVNTSPINTFHPYQTLTHPMRFPLQFRQHPHVSLPFMMNVTFLLATEMI</sequence>
<dbReference type="Proteomes" id="UP000807342">
    <property type="component" value="Unassembled WGS sequence"/>
</dbReference>
<dbReference type="EMBL" id="MU151128">
    <property type="protein sequence ID" value="KAF9449501.1"/>
    <property type="molecule type" value="Genomic_DNA"/>
</dbReference>
<feature type="compositionally biased region" description="Polar residues" evidence="1">
    <location>
        <begin position="41"/>
        <end position="54"/>
    </location>
</feature>
<reference evidence="2" key="1">
    <citation type="submission" date="2020-11" db="EMBL/GenBank/DDBJ databases">
        <authorList>
            <consortium name="DOE Joint Genome Institute"/>
            <person name="Ahrendt S."/>
            <person name="Riley R."/>
            <person name="Andreopoulos W."/>
            <person name="Labutti K."/>
            <person name="Pangilinan J."/>
            <person name="Ruiz-Duenas F.J."/>
            <person name="Barrasa J.M."/>
            <person name="Sanchez-Garcia M."/>
            <person name="Camarero S."/>
            <person name="Miyauchi S."/>
            <person name="Serrano A."/>
            <person name="Linde D."/>
            <person name="Babiker R."/>
            <person name="Drula E."/>
            <person name="Ayuso-Fernandez I."/>
            <person name="Pacheco R."/>
            <person name="Padilla G."/>
            <person name="Ferreira P."/>
            <person name="Barriuso J."/>
            <person name="Kellner H."/>
            <person name="Castanera R."/>
            <person name="Alfaro M."/>
            <person name="Ramirez L."/>
            <person name="Pisabarro A.G."/>
            <person name="Kuo A."/>
            <person name="Tritt A."/>
            <person name="Lipzen A."/>
            <person name="He G."/>
            <person name="Yan M."/>
            <person name="Ng V."/>
            <person name="Cullen D."/>
            <person name="Martin F."/>
            <person name="Rosso M.-N."/>
            <person name="Henrissat B."/>
            <person name="Hibbett D."/>
            <person name="Martinez A.T."/>
            <person name="Grigoriev I.V."/>
        </authorList>
    </citation>
    <scope>NUCLEOTIDE SEQUENCE</scope>
    <source>
        <strain evidence="2">MF-IS2</strain>
    </source>
</reference>
<feature type="region of interest" description="Disordered" evidence="1">
    <location>
        <begin position="41"/>
        <end position="110"/>
    </location>
</feature>
<feature type="compositionally biased region" description="Basic and acidic residues" evidence="1">
    <location>
        <begin position="69"/>
        <end position="84"/>
    </location>
</feature>
<protein>
    <submittedName>
        <fullName evidence="2">Uncharacterized protein</fullName>
    </submittedName>
</protein>
<gene>
    <name evidence="2" type="ORF">P691DRAFT_549564</name>
</gene>
<accession>A0A9P5XGR6</accession>
<name>A0A9P5XGR6_9AGAR</name>
<feature type="compositionally biased region" description="Pro residues" evidence="1">
    <location>
        <begin position="99"/>
        <end position="110"/>
    </location>
</feature>
<evidence type="ECO:0000256" key="1">
    <source>
        <dbReference type="SAM" id="MobiDB-lite"/>
    </source>
</evidence>
<organism evidence="2 3">
    <name type="scientific">Macrolepiota fuliginosa MF-IS2</name>
    <dbReference type="NCBI Taxonomy" id="1400762"/>
    <lineage>
        <taxon>Eukaryota</taxon>
        <taxon>Fungi</taxon>
        <taxon>Dikarya</taxon>
        <taxon>Basidiomycota</taxon>
        <taxon>Agaricomycotina</taxon>
        <taxon>Agaricomycetes</taxon>
        <taxon>Agaricomycetidae</taxon>
        <taxon>Agaricales</taxon>
        <taxon>Agaricineae</taxon>
        <taxon>Agaricaceae</taxon>
        <taxon>Macrolepiota</taxon>
    </lineage>
</organism>
<comment type="caution">
    <text evidence="2">The sequence shown here is derived from an EMBL/GenBank/DDBJ whole genome shotgun (WGS) entry which is preliminary data.</text>
</comment>
<evidence type="ECO:0000313" key="2">
    <source>
        <dbReference type="EMBL" id="KAF9449501.1"/>
    </source>
</evidence>
<evidence type="ECO:0000313" key="3">
    <source>
        <dbReference type="Proteomes" id="UP000807342"/>
    </source>
</evidence>